<keyword evidence="1" id="KW-0863">Zinc-finger</keyword>
<dbReference type="AlphaFoldDB" id="A0A0H5RDN4"/>
<dbReference type="InterPro" id="IPR015877">
    <property type="entry name" value="MAT1_centre"/>
</dbReference>
<proteinExistence type="predicted"/>
<dbReference type="SUPFAM" id="SSF57850">
    <property type="entry name" value="RING/U-box"/>
    <property type="match status" value="1"/>
</dbReference>
<dbReference type="Pfam" id="PF06391">
    <property type="entry name" value="MAT1"/>
    <property type="match status" value="1"/>
</dbReference>
<accession>A0A0H5RDN4</accession>
<dbReference type="Gene3D" id="3.30.40.10">
    <property type="entry name" value="Zinc/RING finger domain, C3HC4 (zinc finger)"/>
    <property type="match status" value="1"/>
</dbReference>
<dbReference type="GO" id="GO:0006357">
    <property type="term" value="P:regulation of transcription by RNA polymerase II"/>
    <property type="evidence" value="ECO:0007669"/>
    <property type="project" value="TreeGrafter"/>
</dbReference>
<dbReference type="GO" id="GO:0008270">
    <property type="term" value="F:zinc ion binding"/>
    <property type="evidence" value="ECO:0007669"/>
    <property type="project" value="UniProtKB-KW"/>
</dbReference>
<reference evidence="4" key="1">
    <citation type="submission" date="2015-04" db="EMBL/GenBank/DDBJ databases">
        <title>The genome sequence of the plant pathogenic Rhizarian Plasmodiophora brassicae reveals insights in its biotrophic life cycle and the origin of chitin synthesis.</title>
        <authorList>
            <person name="Schwelm A."/>
            <person name="Fogelqvist J."/>
            <person name="Knaust A."/>
            <person name="Julke S."/>
            <person name="Lilja T."/>
            <person name="Dhandapani V."/>
            <person name="Bonilla-Rosso G."/>
            <person name="Karlsson M."/>
            <person name="Shevchenko A."/>
            <person name="Choi S.R."/>
            <person name="Kim H.G."/>
            <person name="Park J.Y."/>
            <person name="Lim Y.P."/>
            <person name="Ludwig-Muller J."/>
            <person name="Dixelius C."/>
        </authorList>
    </citation>
    <scope>NUCLEOTIDE SEQUENCE</scope>
    <source>
        <tissue evidence="4">Potato root galls</tissue>
    </source>
</reference>
<dbReference type="PROSITE" id="PS50089">
    <property type="entry name" value="ZF_RING_2"/>
    <property type="match status" value="1"/>
</dbReference>
<feature type="region of interest" description="Disordered" evidence="2">
    <location>
        <begin position="155"/>
        <end position="179"/>
    </location>
</feature>
<organism evidence="4">
    <name type="scientific">Spongospora subterranea</name>
    <dbReference type="NCBI Taxonomy" id="70186"/>
    <lineage>
        <taxon>Eukaryota</taxon>
        <taxon>Sar</taxon>
        <taxon>Rhizaria</taxon>
        <taxon>Endomyxa</taxon>
        <taxon>Phytomyxea</taxon>
        <taxon>Plasmodiophorida</taxon>
        <taxon>Plasmodiophoridae</taxon>
        <taxon>Spongospora</taxon>
    </lineage>
</organism>
<dbReference type="PANTHER" id="PTHR12683">
    <property type="entry name" value="CDK-ACTIVATING KINASE ASSEMBLY FACTOR MAT1"/>
    <property type="match status" value="1"/>
</dbReference>
<name>A0A0H5RDN4_9EUKA</name>
<keyword evidence="1" id="KW-0479">Metal-binding</keyword>
<sequence>MSPITDDLESRCSRCGSTVDKSPDLQILYTTCCGVALCTECTNGLFRTRRSIQCPECSVAISRASFDEREFSQQKYENVSRHRKLTDSVFHVLTRDDFLSEEAYSDHLEMIENVLYALSYGNPAEIEEAQRSIAEFKTANADRLTAQISQRIAEQNVAQDQARPVEPDQRQTMPEPSKAFSFPAPIVMNTLPKLMLVPCNPELDVDVSKLNPAELRKHKYSMWQRKIAAARAGGFRKGVAEERYEQDAFDSLFEFSVSTV</sequence>
<protein>
    <recommendedName>
        <fullName evidence="3">RING-type domain-containing protein</fullName>
    </recommendedName>
</protein>
<dbReference type="EMBL" id="HACM01006222">
    <property type="protein sequence ID" value="CRZ06664.1"/>
    <property type="molecule type" value="Transcribed_RNA"/>
</dbReference>
<dbReference type="PANTHER" id="PTHR12683:SF13">
    <property type="entry name" value="CDK-ACTIVATING KINASE ASSEMBLY FACTOR MAT1"/>
    <property type="match status" value="1"/>
</dbReference>
<evidence type="ECO:0000256" key="2">
    <source>
        <dbReference type="SAM" id="MobiDB-lite"/>
    </source>
</evidence>
<dbReference type="GO" id="GO:0006281">
    <property type="term" value="P:DNA repair"/>
    <property type="evidence" value="ECO:0007669"/>
    <property type="project" value="TreeGrafter"/>
</dbReference>
<dbReference type="InterPro" id="IPR001841">
    <property type="entry name" value="Znf_RING"/>
</dbReference>
<dbReference type="GO" id="GO:0005675">
    <property type="term" value="C:transcription factor TFIIH holo complex"/>
    <property type="evidence" value="ECO:0007669"/>
    <property type="project" value="TreeGrafter"/>
</dbReference>
<feature type="domain" description="RING-type" evidence="3">
    <location>
        <begin position="12"/>
        <end position="58"/>
    </location>
</feature>
<dbReference type="InterPro" id="IPR013083">
    <property type="entry name" value="Znf_RING/FYVE/PHD"/>
</dbReference>
<evidence type="ECO:0000259" key="3">
    <source>
        <dbReference type="PROSITE" id="PS50089"/>
    </source>
</evidence>
<evidence type="ECO:0000313" key="4">
    <source>
        <dbReference type="EMBL" id="CRZ06664.1"/>
    </source>
</evidence>
<keyword evidence="1" id="KW-0862">Zinc</keyword>
<evidence type="ECO:0000256" key="1">
    <source>
        <dbReference type="PROSITE-ProRule" id="PRU00175"/>
    </source>
</evidence>